<dbReference type="RefSeq" id="WP_189493775.1">
    <property type="nucleotide sequence ID" value="NZ_BMZG01000012.1"/>
</dbReference>
<dbReference type="AlphaFoldDB" id="A0A8J3CLW7"/>
<comment type="caution">
    <text evidence="2">The sequence shown here is derived from an EMBL/GenBank/DDBJ whole genome shotgun (WGS) entry which is preliminary data.</text>
</comment>
<gene>
    <name evidence="2" type="ORF">GCM10009007_19400</name>
</gene>
<protein>
    <recommendedName>
        <fullName evidence="4">Phage holin</fullName>
    </recommendedName>
</protein>
<dbReference type="EMBL" id="BMZG01000012">
    <property type="protein sequence ID" value="GHA78469.1"/>
    <property type="molecule type" value="Genomic_DNA"/>
</dbReference>
<reference evidence="2" key="2">
    <citation type="submission" date="2020-09" db="EMBL/GenBank/DDBJ databases">
        <authorList>
            <person name="Sun Q."/>
            <person name="Kim S."/>
        </authorList>
    </citation>
    <scope>NUCLEOTIDE SEQUENCE</scope>
    <source>
        <strain evidence="2">KCTC 32501</strain>
    </source>
</reference>
<feature type="transmembrane region" description="Helical" evidence="1">
    <location>
        <begin position="34"/>
        <end position="52"/>
    </location>
</feature>
<evidence type="ECO:0000256" key="1">
    <source>
        <dbReference type="SAM" id="Phobius"/>
    </source>
</evidence>
<reference evidence="2" key="1">
    <citation type="journal article" date="2014" name="Int. J. Syst. Evol. Microbiol.">
        <title>Complete genome sequence of Corynebacterium casei LMG S-19264T (=DSM 44701T), isolated from a smear-ripened cheese.</title>
        <authorList>
            <consortium name="US DOE Joint Genome Institute (JGI-PGF)"/>
            <person name="Walter F."/>
            <person name="Albersmeier A."/>
            <person name="Kalinowski J."/>
            <person name="Ruckert C."/>
        </authorList>
    </citation>
    <scope>NUCLEOTIDE SEQUENCE</scope>
    <source>
        <strain evidence="2">KCTC 32501</strain>
    </source>
</reference>
<name>A0A8J3CLW7_9BURK</name>
<feature type="transmembrane region" description="Helical" evidence="1">
    <location>
        <begin position="64"/>
        <end position="84"/>
    </location>
</feature>
<dbReference type="Proteomes" id="UP000614287">
    <property type="component" value="Unassembled WGS sequence"/>
</dbReference>
<evidence type="ECO:0000313" key="2">
    <source>
        <dbReference type="EMBL" id="GHA78469.1"/>
    </source>
</evidence>
<evidence type="ECO:0000313" key="3">
    <source>
        <dbReference type="Proteomes" id="UP000614287"/>
    </source>
</evidence>
<organism evidence="2 3">
    <name type="scientific">Formosimonas limnophila</name>
    <dbReference type="NCBI Taxonomy" id="1384487"/>
    <lineage>
        <taxon>Bacteria</taxon>
        <taxon>Pseudomonadati</taxon>
        <taxon>Pseudomonadota</taxon>
        <taxon>Betaproteobacteria</taxon>
        <taxon>Burkholderiales</taxon>
        <taxon>Burkholderiaceae</taxon>
        <taxon>Formosimonas</taxon>
    </lineage>
</organism>
<keyword evidence="3" id="KW-1185">Reference proteome</keyword>
<keyword evidence="1" id="KW-0472">Membrane</keyword>
<accession>A0A8J3CLW7</accession>
<evidence type="ECO:0008006" key="4">
    <source>
        <dbReference type="Google" id="ProtNLM"/>
    </source>
</evidence>
<proteinExistence type="predicted"/>
<sequence length="148" mass="15719">MSLSCDAVLQKIIAITGVVMSSASILLLGVEVPMVTVIGAGVGVLITVLNDLRKSQFNPADHSITLLSGLFIGLFATGLTASMLDDWLFPNDLNNKDLMRSLNGVIALFYGYAGKAIPPMIKGLALHKIKDWFSSQGQKSGGDHESSQ</sequence>
<feature type="transmembrane region" description="Helical" evidence="1">
    <location>
        <begin position="104"/>
        <end position="121"/>
    </location>
</feature>
<keyword evidence="1" id="KW-0812">Transmembrane</keyword>
<keyword evidence="1" id="KW-1133">Transmembrane helix</keyword>